<dbReference type="InParanoid" id="A0A0C2XNK4"/>
<evidence type="ECO:0000313" key="1">
    <source>
        <dbReference type="EMBL" id="KIL71166.1"/>
    </source>
</evidence>
<organism evidence="1 2">
    <name type="scientific">Amanita muscaria (strain Koide BX008)</name>
    <dbReference type="NCBI Taxonomy" id="946122"/>
    <lineage>
        <taxon>Eukaryota</taxon>
        <taxon>Fungi</taxon>
        <taxon>Dikarya</taxon>
        <taxon>Basidiomycota</taxon>
        <taxon>Agaricomycotina</taxon>
        <taxon>Agaricomycetes</taxon>
        <taxon>Agaricomycetidae</taxon>
        <taxon>Agaricales</taxon>
        <taxon>Pluteineae</taxon>
        <taxon>Amanitaceae</taxon>
        <taxon>Amanita</taxon>
    </lineage>
</organism>
<keyword evidence="2" id="KW-1185">Reference proteome</keyword>
<evidence type="ECO:0000313" key="2">
    <source>
        <dbReference type="Proteomes" id="UP000054549"/>
    </source>
</evidence>
<reference evidence="1 2" key="1">
    <citation type="submission" date="2014-04" db="EMBL/GenBank/DDBJ databases">
        <title>Evolutionary Origins and Diversification of the Mycorrhizal Mutualists.</title>
        <authorList>
            <consortium name="DOE Joint Genome Institute"/>
            <consortium name="Mycorrhizal Genomics Consortium"/>
            <person name="Kohler A."/>
            <person name="Kuo A."/>
            <person name="Nagy L.G."/>
            <person name="Floudas D."/>
            <person name="Copeland A."/>
            <person name="Barry K.W."/>
            <person name="Cichocki N."/>
            <person name="Veneault-Fourrey C."/>
            <person name="LaButti K."/>
            <person name="Lindquist E.A."/>
            <person name="Lipzen A."/>
            <person name="Lundell T."/>
            <person name="Morin E."/>
            <person name="Murat C."/>
            <person name="Riley R."/>
            <person name="Ohm R."/>
            <person name="Sun H."/>
            <person name="Tunlid A."/>
            <person name="Henrissat B."/>
            <person name="Grigoriev I.V."/>
            <person name="Hibbett D.S."/>
            <person name="Martin F."/>
        </authorList>
    </citation>
    <scope>NUCLEOTIDE SEQUENCE [LARGE SCALE GENOMIC DNA]</scope>
    <source>
        <strain evidence="1 2">Koide BX008</strain>
    </source>
</reference>
<dbReference type="Proteomes" id="UP000054549">
    <property type="component" value="Unassembled WGS sequence"/>
</dbReference>
<sequence length="109" mass="12163">MAYLPCVVCAKGCLRSAPLCKGFKHSRFACRWILAHSAIGAVARGYPTHTLQHFSRRSQSLQRLVIASVYLENSRSFRHPRASWQTSRETSDTSLTLLLVFAKTIVLGA</sequence>
<name>A0A0C2XNK4_AMAMK</name>
<gene>
    <name evidence="1" type="ORF">M378DRAFT_203603</name>
</gene>
<protein>
    <submittedName>
        <fullName evidence="1">Uncharacterized protein</fullName>
    </submittedName>
</protein>
<dbReference type="HOGENOM" id="CLU_2183243_0_0_1"/>
<dbReference type="EMBL" id="KN818222">
    <property type="protein sequence ID" value="KIL71166.1"/>
    <property type="molecule type" value="Genomic_DNA"/>
</dbReference>
<accession>A0A0C2XNK4</accession>
<dbReference type="AlphaFoldDB" id="A0A0C2XNK4"/>
<proteinExistence type="predicted"/>